<dbReference type="Pfam" id="PF04193">
    <property type="entry name" value="PQ-loop"/>
    <property type="match status" value="1"/>
</dbReference>
<feature type="transmembrane region" description="Helical" evidence="5">
    <location>
        <begin position="39"/>
        <end position="56"/>
    </location>
</feature>
<evidence type="ECO:0000313" key="7">
    <source>
        <dbReference type="Proteomes" id="UP001254257"/>
    </source>
</evidence>
<evidence type="ECO:0000313" key="6">
    <source>
        <dbReference type="EMBL" id="MDU0343909.1"/>
    </source>
</evidence>
<protein>
    <submittedName>
        <fullName evidence="6">SemiSWEET family transporter</fullName>
    </submittedName>
</protein>
<keyword evidence="7" id="KW-1185">Reference proteome</keyword>
<dbReference type="EMBL" id="JAWDID010000095">
    <property type="protein sequence ID" value="MDU0343909.1"/>
    <property type="molecule type" value="Genomic_DNA"/>
</dbReference>
<organism evidence="6 7">
    <name type="scientific">Bosea rubneri</name>
    <dbReference type="NCBI Taxonomy" id="3075434"/>
    <lineage>
        <taxon>Bacteria</taxon>
        <taxon>Pseudomonadati</taxon>
        <taxon>Pseudomonadota</taxon>
        <taxon>Alphaproteobacteria</taxon>
        <taxon>Hyphomicrobiales</taxon>
        <taxon>Boseaceae</taxon>
        <taxon>Bosea</taxon>
    </lineage>
</organism>
<keyword evidence="4 5" id="KW-0472">Membrane</keyword>
<dbReference type="Gene3D" id="1.20.1280.290">
    <property type="match status" value="1"/>
</dbReference>
<evidence type="ECO:0000256" key="3">
    <source>
        <dbReference type="ARBA" id="ARBA00022989"/>
    </source>
</evidence>
<evidence type="ECO:0000256" key="4">
    <source>
        <dbReference type="ARBA" id="ARBA00023136"/>
    </source>
</evidence>
<dbReference type="RefSeq" id="WP_291639934.1">
    <property type="nucleotide sequence ID" value="NZ_JAWDID010000095.1"/>
</dbReference>
<name>A0ABU3SGR6_9HYPH</name>
<proteinExistence type="predicted"/>
<gene>
    <name evidence="6" type="ORF">RKE40_28845</name>
</gene>
<dbReference type="InterPro" id="IPR006603">
    <property type="entry name" value="PQ-loop_rpt"/>
</dbReference>
<accession>A0ABU3SGR6</accession>
<comment type="caution">
    <text evidence="6">The sequence shown here is derived from an EMBL/GenBank/DDBJ whole genome shotgun (WGS) entry which is preliminary data.</text>
</comment>
<reference evidence="6 7" key="1">
    <citation type="submission" date="2023-09" db="EMBL/GenBank/DDBJ databases">
        <title>Whole genome shotgun sequencing (WGS) of Bosea sp. ZW T0_25, isolated from stored onions (Allium cepa).</title>
        <authorList>
            <person name="Stoll D.A."/>
            <person name="Huch M."/>
        </authorList>
    </citation>
    <scope>NUCLEOTIDE SEQUENCE [LARGE SCALE GENOMIC DNA]</scope>
    <source>
        <strain evidence="6 7">ZW T0_25</strain>
    </source>
</reference>
<dbReference type="Proteomes" id="UP001254257">
    <property type="component" value="Unassembled WGS sequence"/>
</dbReference>
<keyword evidence="2 5" id="KW-0812">Transmembrane</keyword>
<sequence>MNWITVAGALAALCSMISFVPQAWRIVRSRDTSSISPTTYGFTVSGFLLWTMYGVGLGEWPLILTNSVCFLLALFILAMTLLPQEKKDAVADKIDPT</sequence>
<feature type="transmembrane region" description="Helical" evidence="5">
    <location>
        <begin position="6"/>
        <end position="27"/>
    </location>
</feature>
<evidence type="ECO:0000256" key="2">
    <source>
        <dbReference type="ARBA" id="ARBA00022692"/>
    </source>
</evidence>
<evidence type="ECO:0000256" key="5">
    <source>
        <dbReference type="SAM" id="Phobius"/>
    </source>
</evidence>
<feature type="transmembrane region" description="Helical" evidence="5">
    <location>
        <begin position="62"/>
        <end position="82"/>
    </location>
</feature>
<keyword evidence="3 5" id="KW-1133">Transmembrane helix</keyword>
<evidence type="ECO:0000256" key="1">
    <source>
        <dbReference type="ARBA" id="ARBA00004141"/>
    </source>
</evidence>
<comment type="subcellular location">
    <subcellularLocation>
        <location evidence="1">Membrane</location>
        <topology evidence="1">Multi-pass membrane protein</topology>
    </subcellularLocation>
</comment>